<keyword evidence="5" id="KW-1185">Reference proteome</keyword>
<organism evidence="4 5">
    <name type="scientific">Siphonobacter aquaeclarae</name>
    <dbReference type="NCBI Taxonomy" id="563176"/>
    <lineage>
        <taxon>Bacteria</taxon>
        <taxon>Pseudomonadati</taxon>
        <taxon>Bacteroidota</taxon>
        <taxon>Cytophagia</taxon>
        <taxon>Cytophagales</taxon>
        <taxon>Cytophagaceae</taxon>
        <taxon>Siphonobacter</taxon>
    </lineage>
</organism>
<dbReference type="InterPro" id="IPR010559">
    <property type="entry name" value="Sig_transdc_His_kin_internal"/>
</dbReference>
<keyword evidence="4" id="KW-0808">Transferase</keyword>
<dbReference type="GO" id="GO:0016020">
    <property type="term" value="C:membrane"/>
    <property type="evidence" value="ECO:0007669"/>
    <property type="project" value="InterPro"/>
</dbReference>
<feature type="transmembrane region" description="Helical" evidence="2">
    <location>
        <begin position="12"/>
        <end position="34"/>
    </location>
</feature>
<gene>
    <name evidence="4" type="ORF">SAMN04488090_2223</name>
</gene>
<proteinExistence type="predicted"/>
<keyword evidence="2" id="KW-0472">Membrane</keyword>
<feature type="transmembrane region" description="Helical" evidence="2">
    <location>
        <begin position="46"/>
        <end position="68"/>
    </location>
</feature>
<feature type="domain" description="Signal transduction histidine kinase internal region" evidence="3">
    <location>
        <begin position="185"/>
        <end position="264"/>
    </location>
</feature>
<keyword evidence="4" id="KW-0418">Kinase</keyword>
<accession>A0A1G9PLI1</accession>
<dbReference type="Pfam" id="PF06580">
    <property type="entry name" value="His_kinase"/>
    <property type="match status" value="1"/>
</dbReference>
<dbReference type="GO" id="GO:0000155">
    <property type="term" value="F:phosphorelay sensor kinase activity"/>
    <property type="evidence" value="ECO:0007669"/>
    <property type="project" value="InterPro"/>
</dbReference>
<dbReference type="RefSeq" id="WP_093201772.1">
    <property type="nucleotide sequence ID" value="NZ_FNGS01000004.1"/>
</dbReference>
<protein>
    <submittedName>
        <fullName evidence="4">Histidine kinase</fullName>
    </submittedName>
</protein>
<keyword evidence="2" id="KW-0812">Transmembrane</keyword>
<dbReference type="Proteomes" id="UP000198901">
    <property type="component" value="Unassembled WGS sequence"/>
</dbReference>
<evidence type="ECO:0000256" key="2">
    <source>
        <dbReference type="SAM" id="Phobius"/>
    </source>
</evidence>
<sequence length="367" mass="42147">MANRLSSRQKWHLATSLAVIYSLTVLYTVLPGPVRDLHGVVKVLPFAAPFCLTTWLLFFFWLSASDWIQERLFRYFGENFLLEFSFPAQLAALGASLVLALAFNFALHTLVSFAMDIVFWCSPPQHNPPPRKSSEVWEFVARANNAFSVMIMLAAFYLIAAIRASQRMQEIRLRSERLEKESIQAQFVALKNQVNPHFLFNSLSILSSVVHVDAELSEKFIAQLSKSYRYILEQKDNELVSLKTELEFAESYTFLLKIRFGDKFDVRIDVPEDGRQAFRIAPLTLQLLIENAVKHNSMSAREPLEVTIRLEDRTLVVENSLRPRLQPETSTGIGLRNITERYRLLTDRDVRYGEKDGLFVVQIPLIV</sequence>
<evidence type="ECO:0000313" key="4">
    <source>
        <dbReference type="EMBL" id="SDL99423.1"/>
    </source>
</evidence>
<feature type="transmembrane region" description="Helical" evidence="2">
    <location>
        <begin position="146"/>
        <end position="164"/>
    </location>
</feature>
<reference evidence="4 5" key="1">
    <citation type="submission" date="2016-10" db="EMBL/GenBank/DDBJ databases">
        <authorList>
            <person name="de Groot N.N."/>
        </authorList>
    </citation>
    <scope>NUCLEOTIDE SEQUENCE [LARGE SCALE GENOMIC DNA]</scope>
    <source>
        <strain evidence="4 5">DSM 21668</strain>
    </source>
</reference>
<dbReference type="PANTHER" id="PTHR34220:SF7">
    <property type="entry name" value="SENSOR HISTIDINE KINASE YPDA"/>
    <property type="match status" value="1"/>
</dbReference>
<dbReference type="InterPro" id="IPR050640">
    <property type="entry name" value="Bact_2-comp_sensor_kinase"/>
</dbReference>
<dbReference type="InterPro" id="IPR036890">
    <property type="entry name" value="HATPase_C_sf"/>
</dbReference>
<dbReference type="STRING" id="563176.SAMN04488090_2223"/>
<feature type="coiled-coil region" evidence="1">
    <location>
        <begin position="161"/>
        <end position="193"/>
    </location>
</feature>
<name>A0A1G9PLI1_9BACT</name>
<keyword evidence="2" id="KW-1133">Transmembrane helix</keyword>
<dbReference type="OrthoDB" id="927174at2"/>
<dbReference type="AlphaFoldDB" id="A0A1G9PLI1"/>
<dbReference type="EMBL" id="FNGS01000004">
    <property type="protein sequence ID" value="SDL99423.1"/>
    <property type="molecule type" value="Genomic_DNA"/>
</dbReference>
<dbReference type="Gene3D" id="3.30.565.10">
    <property type="entry name" value="Histidine kinase-like ATPase, C-terminal domain"/>
    <property type="match status" value="1"/>
</dbReference>
<dbReference type="PANTHER" id="PTHR34220">
    <property type="entry name" value="SENSOR HISTIDINE KINASE YPDA"/>
    <property type="match status" value="1"/>
</dbReference>
<evidence type="ECO:0000259" key="3">
    <source>
        <dbReference type="Pfam" id="PF06580"/>
    </source>
</evidence>
<evidence type="ECO:0000256" key="1">
    <source>
        <dbReference type="SAM" id="Coils"/>
    </source>
</evidence>
<keyword evidence="1" id="KW-0175">Coiled coil</keyword>
<evidence type="ECO:0000313" key="5">
    <source>
        <dbReference type="Proteomes" id="UP000198901"/>
    </source>
</evidence>